<dbReference type="AlphaFoldDB" id="A0AA48LYV4"/>
<gene>
    <name evidence="1" type="ORF">AMST5_01174</name>
</gene>
<name>A0AA48LYV4_9ZZZZ</name>
<sequence length="102" mass="11148">MISPDTPPGTEVVCVEAGPGRYGDGGLRRGAIYTVERIAPAIDGGYVVVLTEIPPWQTYTPPWGLVGIGFELRRFRYLDLPASLTNLLEEATRVKETEGEEV</sequence>
<dbReference type="EMBL" id="OY288114">
    <property type="protein sequence ID" value="CAJ0859069.1"/>
    <property type="molecule type" value="Genomic_DNA"/>
</dbReference>
<proteinExistence type="predicted"/>
<protein>
    <submittedName>
        <fullName evidence="1">Uncharacterized protein</fullName>
    </submittedName>
</protein>
<organism evidence="1">
    <name type="scientific">freshwater sediment metagenome</name>
    <dbReference type="NCBI Taxonomy" id="556182"/>
    <lineage>
        <taxon>unclassified sequences</taxon>
        <taxon>metagenomes</taxon>
        <taxon>ecological metagenomes</taxon>
    </lineage>
</organism>
<reference evidence="1" key="1">
    <citation type="submission" date="2023-07" db="EMBL/GenBank/DDBJ databases">
        <authorList>
            <person name="Pelsma A.J. K."/>
        </authorList>
    </citation>
    <scope>NUCLEOTIDE SEQUENCE</scope>
</reference>
<evidence type="ECO:0000313" key="1">
    <source>
        <dbReference type="EMBL" id="CAJ0859069.1"/>
    </source>
</evidence>
<accession>A0AA48LYV4</accession>